<keyword evidence="1" id="KW-0472">Membrane</keyword>
<gene>
    <name evidence="2" type="ORF">JBF12_06900</name>
</gene>
<dbReference type="Proteomes" id="UP000638849">
    <property type="component" value="Unassembled WGS sequence"/>
</dbReference>
<evidence type="ECO:0008006" key="4">
    <source>
        <dbReference type="Google" id="ProtNLM"/>
    </source>
</evidence>
<dbReference type="RefSeq" id="WP_198275949.1">
    <property type="nucleotide sequence ID" value="NZ_BAAAIF010000018.1"/>
</dbReference>
<keyword evidence="1" id="KW-0812">Transmembrane</keyword>
<name>A0ABS0R7L2_9ACTN</name>
<proteinExistence type="predicted"/>
<dbReference type="EMBL" id="JAEEAQ010000040">
    <property type="protein sequence ID" value="MBI0312727.1"/>
    <property type="molecule type" value="Genomic_DNA"/>
</dbReference>
<feature type="transmembrane region" description="Helical" evidence="1">
    <location>
        <begin position="26"/>
        <end position="51"/>
    </location>
</feature>
<keyword evidence="1" id="KW-1133">Transmembrane helix</keyword>
<accession>A0ABS0R7L2</accession>
<sequence length="94" mass="9703">MSATAPTVVEDDMDGEMRLAPLSRGAAVFIVIVALAATVLATVDVFVNGWLAALAHIGWVLGVFGLVSLFLGVVLALLFGHRAHSADDLVDGTS</sequence>
<protein>
    <recommendedName>
        <fullName evidence="4">Integral membrane protein</fullName>
    </recommendedName>
</protein>
<feature type="transmembrane region" description="Helical" evidence="1">
    <location>
        <begin position="57"/>
        <end position="79"/>
    </location>
</feature>
<organism evidence="2 3">
    <name type="scientific">Streptomyces javensis</name>
    <dbReference type="NCBI Taxonomy" id="114698"/>
    <lineage>
        <taxon>Bacteria</taxon>
        <taxon>Bacillati</taxon>
        <taxon>Actinomycetota</taxon>
        <taxon>Actinomycetes</taxon>
        <taxon>Kitasatosporales</taxon>
        <taxon>Streptomycetaceae</taxon>
        <taxon>Streptomyces</taxon>
        <taxon>Streptomyces violaceusniger group</taxon>
    </lineage>
</organism>
<keyword evidence="3" id="KW-1185">Reference proteome</keyword>
<comment type="caution">
    <text evidence="2">The sequence shown here is derived from an EMBL/GenBank/DDBJ whole genome shotgun (WGS) entry which is preliminary data.</text>
</comment>
<evidence type="ECO:0000256" key="1">
    <source>
        <dbReference type="SAM" id="Phobius"/>
    </source>
</evidence>
<evidence type="ECO:0000313" key="2">
    <source>
        <dbReference type="EMBL" id="MBI0312727.1"/>
    </source>
</evidence>
<reference evidence="2 3" key="1">
    <citation type="submission" date="2020-12" db="EMBL/GenBank/DDBJ databases">
        <authorList>
            <person name="Kusuma A.B."/>
            <person name="Nouioui I."/>
            <person name="Goodfellow M."/>
        </authorList>
    </citation>
    <scope>NUCLEOTIDE SEQUENCE [LARGE SCALE GENOMIC DNA]</scope>
    <source>
        <strain evidence="2 3">DSM 41764</strain>
    </source>
</reference>
<evidence type="ECO:0000313" key="3">
    <source>
        <dbReference type="Proteomes" id="UP000638849"/>
    </source>
</evidence>